<name>A0ABY3CHQ2_9GAMM</name>
<evidence type="ECO:0000256" key="3">
    <source>
        <dbReference type="ARBA" id="ARBA00022448"/>
    </source>
</evidence>
<dbReference type="Gene3D" id="2.40.170.20">
    <property type="entry name" value="TonB-dependent receptor, beta-barrel domain"/>
    <property type="match status" value="1"/>
</dbReference>
<keyword evidence="18" id="KW-1185">Reference proteome</keyword>
<dbReference type="SMART" id="SM00965">
    <property type="entry name" value="STN"/>
    <property type="match status" value="1"/>
</dbReference>
<keyword evidence="12 17" id="KW-0675">Receptor</keyword>
<evidence type="ECO:0000313" key="18">
    <source>
        <dbReference type="Proteomes" id="UP000733744"/>
    </source>
</evidence>
<dbReference type="PROSITE" id="PS52016">
    <property type="entry name" value="TONB_DEPENDENT_REC_3"/>
    <property type="match status" value="1"/>
</dbReference>
<dbReference type="InterPro" id="IPR036942">
    <property type="entry name" value="Beta-barrel_TonB_sf"/>
</dbReference>
<dbReference type="InterPro" id="IPR000531">
    <property type="entry name" value="Beta-barrel_TonB"/>
</dbReference>
<keyword evidence="3 14" id="KW-0813">Transport</keyword>
<dbReference type="InterPro" id="IPR039426">
    <property type="entry name" value="TonB-dep_rcpt-like"/>
</dbReference>
<dbReference type="Pfam" id="PF07715">
    <property type="entry name" value="Plug"/>
    <property type="match status" value="1"/>
</dbReference>
<evidence type="ECO:0000256" key="11">
    <source>
        <dbReference type="ARBA" id="ARBA00023136"/>
    </source>
</evidence>
<keyword evidence="9" id="KW-0406">Ion transport</keyword>
<dbReference type="InterPro" id="IPR011662">
    <property type="entry name" value="Secretin/TonB_short_N"/>
</dbReference>
<keyword evidence="6 14" id="KW-0812">Transmembrane</keyword>
<evidence type="ECO:0000256" key="1">
    <source>
        <dbReference type="ARBA" id="ARBA00004571"/>
    </source>
</evidence>
<dbReference type="InterPro" id="IPR037066">
    <property type="entry name" value="Plug_dom_sf"/>
</dbReference>
<evidence type="ECO:0000256" key="12">
    <source>
        <dbReference type="ARBA" id="ARBA00023170"/>
    </source>
</evidence>
<feature type="domain" description="Secretin/TonB short N-terminal" evidence="16">
    <location>
        <begin position="86"/>
        <end position="137"/>
    </location>
</feature>
<reference evidence="17 18" key="1">
    <citation type="journal article" date="2019" name="Antonie Van Leeuwenhoek">
        <title>Description of 'Ca. Methylobacter oryzae' KRF1, a novel species from the environmentally important Methylobacter clade 2.</title>
        <authorList>
            <person name="Khatri K."/>
            <person name="Mohite J.A."/>
            <person name="Pandit P.S."/>
            <person name="Bahulikar R."/>
            <person name="Rahalkar M.C."/>
        </authorList>
    </citation>
    <scope>NUCLEOTIDE SEQUENCE [LARGE SCALE GENOMIC DNA]</scope>
    <source>
        <strain evidence="17 18">KRF1</strain>
    </source>
</reference>
<keyword evidence="4 14" id="KW-1134">Transmembrane beta strand</keyword>
<keyword evidence="5" id="KW-0410">Iron transport</keyword>
<evidence type="ECO:0000256" key="13">
    <source>
        <dbReference type="ARBA" id="ARBA00023237"/>
    </source>
</evidence>
<dbReference type="RefSeq" id="WP_127030068.1">
    <property type="nucleotide sequence ID" value="NZ_RYFG02000002.1"/>
</dbReference>
<proteinExistence type="inferred from homology"/>
<evidence type="ECO:0000256" key="8">
    <source>
        <dbReference type="ARBA" id="ARBA00023004"/>
    </source>
</evidence>
<dbReference type="InterPro" id="IPR010105">
    <property type="entry name" value="TonB_sidphr_rcpt"/>
</dbReference>
<evidence type="ECO:0000256" key="5">
    <source>
        <dbReference type="ARBA" id="ARBA00022496"/>
    </source>
</evidence>
<keyword evidence="11 14" id="KW-0472">Membrane</keyword>
<dbReference type="Gene3D" id="2.170.130.10">
    <property type="entry name" value="TonB-dependent receptor, plug domain"/>
    <property type="match status" value="1"/>
</dbReference>
<protein>
    <submittedName>
        <fullName evidence="17">TonB-dependent siderophore receptor</fullName>
    </submittedName>
</protein>
<comment type="subcellular location">
    <subcellularLocation>
        <location evidence="1 14">Cell outer membrane</location>
        <topology evidence="1 14">Multi-pass membrane protein</topology>
    </subcellularLocation>
</comment>
<organism evidence="17 18">
    <name type="scientific">Candidatus Methylobacter oryzae</name>
    <dbReference type="NCBI Taxonomy" id="2497749"/>
    <lineage>
        <taxon>Bacteria</taxon>
        <taxon>Pseudomonadati</taxon>
        <taxon>Pseudomonadota</taxon>
        <taxon>Gammaproteobacteria</taxon>
        <taxon>Methylococcales</taxon>
        <taxon>Methylococcaceae</taxon>
        <taxon>Methylobacter</taxon>
    </lineage>
</organism>
<dbReference type="SUPFAM" id="SSF56935">
    <property type="entry name" value="Porins"/>
    <property type="match status" value="1"/>
</dbReference>
<dbReference type="PANTHER" id="PTHR32552">
    <property type="entry name" value="FERRICHROME IRON RECEPTOR-RELATED"/>
    <property type="match status" value="1"/>
</dbReference>
<evidence type="ECO:0000313" key="17">
    <source>
        <dbReference type="EMBL" id="TRX03881.1"/>
    </source>
</evidence>
<dbReference type="PANTHER" id="PTHR32552:SF68">
    <property type="entry name" value="FERRICHROME OUTER MEMBRANE TRANSPORTER_PHAGE RECEPTOR"/>
    <property type="match status" value="1"/>
</dbReference>
<dbReference type="CDD" id="cd01347">
    <property type="entry name" value="ligand_gated_channel"/>
    <property type="match status" value="1"/>
</dbReference>
<sequence>MLRTAINVGRSTVIQKQDEFTECGSSMIRADRKIKAHFPSCIFIFAMCYAVSGQAEPVDKVKVFKFNIPAEDMASALIAFSETTEMQLIYPAALVQNLKSKALYGSYKPEQALQKLLADSNIVYRYGDNDAISLTEAPKGEGSGTTTLKAMTVIGKASYADNDPYNPNYNRTTSTTATKTDTPIMLTPASIQVVPKAVMNDQQNINILDSLNRNVSGVSARTGSGVLYDNFIIRGFTTGLTGNAYRNGLLFPSNFYEPSNIEQLEVLKGPAAALYGRIEPGGVVNITTKKPLATPYYALQQQFGSYDLYRTTVDATGPIDDAKTLLYRFNATYLDKGSFKDMVNSDRVFIAPTLSWRPNDKFEANLELEYKHDNFVNDYGVPVLNGANRPVKLPSNTFLGDSAANRGEQENVLIGFDWKFNFNDNWKLTNRFLWEDWSQKEVDIIPMSMRADNRTLNRGLFKVQQSWETFTTNLDLNGRFDLFGTRHDILIGGDFYNNKWPGSSSFSGAIAAVPGIDIYNPVHDQVSQAAIDRQANNSFQTRLDQWFGVYFQDQITLWNKLHIMGGGRYDWSLNGRGTSTTSVQQAKNSFSDVETQNFSPRVGLLYQPWQWLSVYGNYTQSFNGNSGFSATGKQFDPQIGEQYEAGFKTEFFDKKLSTSVAFYHLTKSNTLTPDPANRLFNLAIGEARSKGIEVDIKGQVTEKLNLITTYAFTDTRITKDNNGNVGKELVNVPDHQASVWGTYQLTERFKVGLGEVLVGSRQGDTANTYQLPGYARTDAMAAYIHPIGKTRLTTQLNINNLLNKDYFSESSLYNGGRVSVLVAEPISVMGSLKLEY</sequence>
<dbReference type="Gene3D" id="3.55.50.30">
    <property type="match status" value="1"/>
</dbReference>
<accession>A0ABY3CHQ2</accession>
<evidence type="ECO:0000256" key="10">
    <source>
        <dbReference type="ARBA" id="ARBA00023077"/>
    </source>
</evidence>
<dbReference type="Proteomes" id="UP000733744">
    <property type="component" value="Unassembled WGS sequence"/>
</dbReference>
<evidence type="ECO:0000256" key="4">
    <source>
        <dbReference type="ARBA" id="ARBA00022452"/>
    </source>
</evidence>
<evidence type="ECO:0000256" key="6">
    <source>
        <dbReference type="ARBA" id="ARBA00022692"/>
    </source>
</evidence>
<dbReference type="Pfam" id="PF07660">
    <property type="entry name" value="STN"/>
    <property type="match status" value="1"/>
</dbReference>
<evidence type="ECO:0000256" key="2">
    <source>
        <dbReference type="ARBA" id="ARBA00009810"/>
    </source>
</evidence>
<comment type="similarity">
    <text evidence="2 14 15">Belongs to the TonB-dependent receptor family.</text>
</comment>
<keyword evidence="7" id="KW-0732">Signal</keyword>
<dbReference type="NCBIfam" id="TIGR01783">
    <property type="entry name" value="TonB-siderophor"/>
    <property type="match status" value="1"/>
</dbReference>
<dbReference type="EMBL" id="RYFG02000002">
    <property type="protein sequence ID" value="TRX03881.1"/>
    <property type="molecule type" value="Genomic_DNA"/>
</dbReference>
<keyword evidence="10 15" id="KW-0798">TonB box</keyword>
<evidence type="ECO:0000256" key="15">
    <source>
        <dbReference type="RuleBase" id="RU003357"/>
    </source>
</evidence>
<evidence type="ECO:0000256" key="14">
    <source>
        <dbReference type="PROSITE-ProRule" id="PRU01360"/>
    </source>
</evidence>
<comment type="caution">
    <text evidence="17">The sequence shown here is derived from an EMBL/GenBank/DDBJ whole genome shotgun (WGS) entry which is preliminary data.</text>
</comment>
<keyword evidence="8" id="KW-0408">Iron</keyword>
<dbReference type="Pfam" id="PF00593">
    <property type="entry name" value="TonB_dep_Rec_b-barrel"/>
    <property type="match status" value="1"/>
</dbReference>
<keyword evidence="13 14" id="KW-0998">Cell outer membrane</keyword>
<evidence type="ECO:0000256" key="7">
    <source>
        <dbReference type="ARBA" id="ARBA00022729"/>
    </source>
</evidence>
<evidence type="ECO:0000256" key="9">
    <source>
        <dbReference type="ARBA" id="ARBA00023065"/>
    </source>
</evidence>
<evidence type="ECO:0000259" key="16">
    <source>
        <dbReference type="SMART" id="SM00965"/>
    </source>
</evidence>
<dbReference type="InterPro" id="IPR012910">
    <property type="entry name" value="Plug_dom"/>
</dbReference>
<gene>
    <name evidence="17" type="ORF">EKO24_000025</name>
</gene>